<reference evidence="2" key="1">
    <citation type="submission" date="2021-01" db="EMBL/GenBank/DDBJ databases">
        <authorList>
            <person name="Corre E."/>
            <person name="Pelletier E."/>
            <person name="Niang G."/>
            <person name="Scheremetjew M."/>
            <person name="Finn R."/>
            <person name="Kale V."/>
            <person name="Holt S."/>
            <person name="Cochrane G."/>
            <person name="Meng A."/>
            <person name="Brown T."/>
            <person name="Cohen L."/>
        </authorList>
    </citation>
    <scope>NUCLEOTIDE SEQUENCE</scope>
    <source>
        <strain evidence="2">CCMP1320</strain>
    </source>
</reference>
<feature type="compositionally biased region" description="Pro residues" evidence="1">
    <location>
        <begin position="77"/>
        <end position="87"/>
    </location>
</feature>
<feature type="region of interest" description="Disordered" evidence="1">
    <location>
        <begin position="60"/>
        <end position="93"/>
    </location>
</feature>
<sequence>MAGKSLLSLFAEAGSTVTWATRTHVRGLYAHLPHINQPVASCSPSCAALGYAHRHLRSSSLDADTSSIPAPAAASTPPTPASPPAGPPSIQSLPDALKQELPRVMHNPPWVPAGKDGFVRKHARAIMAILQDARQQEVKLTSDEVHAKLQADGRLGGATSKVTPARTRDLLEKLRFERMVVGSKNNKADLQQGHPDYPYLYTALPFQVAHKGPPTMVQAKLELQKRKAVEQALRRLRTRKPPFQIHRVQARTSSFQHALAHEAVIKAARQPF</sequence>
<evidence type="ECO:0000256" key="1">
    <source>
        <dbReference type="SAM" id="MobiDB-lite"/>
    </source>
</evidence>
<proteinExistence type="predicted"/>
<dbReference type="AlphaFoldDB" id="A0A7S3QLW5"/>
<organism evidence="2">
    <name type="scientific">Dunaliella tertiolecta</name>
    <name type="common">Green alga</name>
    <dbReference type="NCBI Taxonomy" id="3047"/>
    <lineage>
        <taxon>Eukaryota</taxon>
        <taxon>Viridiplantae</taxon>
        <taxon>Chlorophyta</taxon>
        <taxon>core chlorophytes</taxon>
        <taxon>Chlorophyceae</taxon>
        <taxon>CS clade</taxon>
        <taxon>Chlamydomonadales</taxon>
        <taxon>Dunaliellaceae</taxon>
        <taxon>Dunaliella</taxon>
    </lineage>
</organism>
<protein>
    <submittedName>
        <fullName evidence="2">Uncharacterized protein</fullName>
    </submittedName>
</protein>
<name>A0A7S3QLW5_DUNTE</name>
<accession>A0A7S3QLW5</accession>
<feature type="compositionally biased region" description="Low complexity" evidence="1">
    <location>
        <begin position="65"/>
        <end position="76"/>
    </location>
</feature>
<dbReference type="EMBL" id="HBIP01002937">
    <property type="protein sequence ID" value="CAE0486217.1"/>
    <property type="molecule type" value="Transcribed_RNA"/>
</dbReference>
<evidence type="ECO:0000313" key="2">
    <source>
        <dbReference type="EMBL" id="CAE0486217.1"/>
    </source>
</evidence>
<gene>
    <name evidence="2" type="ORF">DTER00134_LOCUS1256</name>
</gene>